<evidence type="ECO:0000313" key="1">
    <source>
        <dbReference type="EMBL" id="CAB4536438.1"/>
    </source>
</evidence>
<reference evidence="1" key="1">
    <citation type="submission" date="2020-05" db="EMBL/GenBank/DDBJ databases">
        <authorList>
            <person name="Chiriac C."/>
            <person name="Salcher M."/>
            <person name="Ghai R."/>
            <person name="Kavagutti S V."/>
        </authorList>
    </citation>
    <scope>NUCLEOTIDE SEQUENCE</scope>
</reference>
<accession>A0A6J6BDV9</accession>
<proteinExistence type="predicted"/>
<organism evidence="1">
    <name type="scientific">freshwater metagenome</name>
    <dbReference type="NCBI Taxonomy" id="449393"/>
    <lineage>
        <taxon>unclassified sequences</taxon>
        <taxon>metagenomes</taxon>
        <taxon>ecological metagenomes</taxon>
    </lineage>
</organism>
<gene>
    <name evidence="1" type="ORF">UFOPK1410_00483</name>
</gene>
<dbReference type="EMBL" id="CAEZSH010000044">
    <property type="protein sequence ID" value="CAB4536438.1"/>
    <property type="molecule type" value="Genomic_DNA"/>
</dbReference>
<dbReference type="AlphaFoldDB" id="A0A6J6BDV9"/>
<protein>
    <submittedName>
        <fullName evidence="1">Unannotated protein</fullName>
    </submittedName>
</protein>
<name>A0A6J6BDV9_9ZZZZ</name>
<sequence>MTALDASAENEALAQTLAASSSKRNWFGVSEVPLGQTNVSAGMK</sequence>